<keyword evidence="2 4" id="KW-1005">Bacterial flagellum biogenesis</keyword>
<keyword evidence="5" id="KW-0969">Cilium</keyword>
<reference evidence="5" key="2">
    <citation type="journal article" date="2021" name="PeerJ">
        <title>Extensive microbial diversity within the chicken gut microbiome revealed by metagenomics and culture.</title>
        <authorList>
            <person name="Gilroy R."/>
            <person name="Ravi A."/>
            <person name="Getino M."/>
            <person name="Pursley I."/>
            <person name="Horton D.L."/>
            <person name="Alikhan N.F."/>
            <person name="Baker D."/>
            <person name="Gharbi K."/>
            <person name="Hall N."/>
            <person name="Watson M."/>
            <person name="Adriaenssens E.M."/>
            <person name="Foster-Nyarko E."/>
            <person name="Jarju S."/>
            <person name="Secka A."/>
            <person name="Antonio M."/>
            <person name="Oren A."/>
            <person name="Chaudhuri R.R."/>
            <person name="La Ragione R."/>
            <person name="Hildebrand F."/>
            <person name="Pallen M.J."/>
        </authorList>
    </citation>
    <scope>NUCLEOTIDE SEQUENCE</scope>
    <source>
        <strain evidence="5">B3-4054</strain>
    </source>
</reference>
<reference evidence="5" key="1">
    <citation type="submission" date="2020-10" db="EMBL/GenBank/DDBJ databases">
        <authorList>
            <person name="Gilroy R."/>
        </authorList>
    </citation>
    <scope>NUCLEOTIDE SEQUENCE</scope>
    <source>
        <strain evidence="5">B3-4054</strain>
    </source>
</reference>
<keyword evidence="5" id="KW-0282">Flagellum</keyword>
<accession>A0A9D9EVT2</accession>
<evidence type="ECO:0000256" key="3">
    <source>
        <dbReference type="ARBA" id="ARBA00022845"/>
    </source>
</evidence>
<evidence type="ECO:0000256" key="4">
    <source>
        <dbReference type="HAMAP-Rule" id="MF_01185"/>
    </source>
</evidence>
<comment type="subunit">
    <text evidence="4">Interacts with translational regulator CsrA and flagellin(s).</text>
</comment>
<comment type="similarity">
    <text evidence="4">Belongs to the FliW family.</text>
</comment>
<keyword evidence="4" id="KW-0143">Chaperone</keyword>
<dbReference type="SUPFAM" id="SSF141457">
    <property type="entry name" value="BH3618-like"/>
    <property type="match status" value="1"/>
</dbReference>
<proteinExistence type="inferred from homology"/>
<evidence type="ECO:0000256" key="2">
    <source>
        <dbReference type="ARBA" id="ARBA00022795"/>
    </source>
</evidence>
<sequence length="149" mass="16366">MDIKTKAMGVVSIVEKQIIQLDNGFFGFPEKHRFALIDAAQKPFIWVQCMDDPDLAFLAVDPFLFRADYEINLDDADVTALGVESPSDVLVFALITIPADGSPVTANLQGPLVINKKNNKAMQAIHPDPKWTTKHDIAAELAAARESQC</sequence>
<comment type="function">
    <text evidence="4">Acts as an anti-CsrA protein, binds CsrA and prevents it from repressing translation of its target genes, one of which is flagellin. Binds to flagellin and participates in the assembly of the flagellum.</text>
</comment>
<evidence type="ECO:0000313" key="6">
    <source>
        <dbReference type="Proteomes" id="UP000823616"/>
    </source>
</evidence>
<dbReference type="Pfam" id="PF02623">
    <property type="entry name" value="FliW"/>
    <property type="match status" value="1"/>
</dbReference>
<dbReference type="HAMAP" id="MF_01185">
    <property type="entry name" value="FliW"/>
    <property type="match status" value="1"/>
</dbReference>
<protein>
    <recommendedName>
        <fullName evidence="4">Flagellar assembly factor FliW</fullName>
    </recommendedName>
</protein>
<dbReference type="PANTHER" id="PTHR39190:SF1">
    <property type="entry name" value="FLAGELLAR ASSEMBLY FACTOR FLIW"/>
    <property type="match status" value="1"/>
</dbReference>
<dbReference type="Proteomes" id="UP000823616">
    <property type="component" value="Unassembled WGS sequence"/>
</dbReference>
<comment type="subcellular location">
    <subcellularLocation>
        <location evidence="4">Cytoplasm</location>
    </subcellularLocation>
</comment>
<evidence type="ECO:0000256" key="1">
    <source>
        <dbReference type="ARBA" id="ARBA00022490"/>
    </source>
</evidence>
<keyword evidence="5" id="KW-0966">Cell projection</keyword>
<organism evidence="5 6">
    <name type="scientific">Candidatus Avitreponema avistercoris</name>
    <dbReference type="NCBI Taxonomy" id="2840705"/>
    <lineage>
        <taxon>Bacteria</taxon>
        <taxon>Pseudomonadati</taxon>
        <taxon>Spirochaetota</taxon>
        <taxon>Spirochaetia</taxon>
        <taxon>Spirochaetales</taxon>
        <taxon>Candidatus Avitreponema</taxon>
    </lineage>
</organism>
<dbReference type="EMBL" id="JADIMS010000163">
    <property type="protein sequence ID" value="MBO8451194.1"/>
    <property type="molecule type" value="Genomic_DNA"/>
</dbReference>
<dbReference type="InterPro" id="IPR003775">
    <property type="entry name" value="Flagellar_assembly_factor_FliW"/>
</dbReference>
<dbReference type="Gene3D" id="2.30.290.10">
    <property type="entry name" value="BH3618-like"/>
    <property type="match status" value="1"/>
</dbReference>
<comment type="caution">
    <text evidence="5">The sequence shown here is derived from an EMBL/GenBank/DDBJ whole genome shotgun (WGS) entry which is preliminary data.</text>
</comment>
<dbReference type="GO" id="GO:0006417">
    <property type="term" value="P:regulation of translation"/>
    <property type="evidence" value="ECO:0007669"/>
    <property type="project" value="UniProtKB-KW"/>
</dbReference>
<keyword evidence="3 4" id="KW-0810">Translation regulation</keyword>
<dbReference type="AlphaFoldDB" id="A0A9D9EVT2"/>
<gene>
    <name evidence="4" type="primary">fliW</name>
    <name evidence="5" type="ORF">IAA96_08850</name>
</gene>
<dbReference type="PANTHER" id="PTHR39190">
    <property type="entry name" value="FLAGELLAR ASSEMBLY FACTOR FLIW"/>
    <property type="match status" value="1"/>
</dbReference>
<evidence type="ECO:0000313" key="5">
    <source>
        <dbReference type="EMBL" id="MBO8451194.1"/>
    </source>
</evidence>
<dbReference type="InterPro" id="IPR024046">
    <property type="entry name" value="Flagellar_assmbl_FliW_dom_sf"/>
</dbReference>
<name>A0A9D9EVT2_9SPIR</name>
<keyword evidence="1 4" id="KW-0963">Cytoplasm</keyword>
<dbReference type="GO" id="GO:0044780">
    <property type="term" value="P:bacterial-type flagellum assembly"/>
    <property type="evidence" value="ECO:0007669"/>
    <property type="project" value="UniProtKB-UniRule"/>
</dbReference>
<dbReference type="GO" id="GO:0005737">
    <property type="term" value="C:cytoplasm"/>
    <property type="evidence" value="ECO:0007669"/>
    <property type="project" value="UniProtKB-SubCell"/>
</dbReference>